<evidence type="ECO:0000313" key="2">
    <source>
        <dbReference type="EMBL" id="KAK3716907.1"/>
    </source>
</evidence>
<keyword evidence="1" id="KW-0732">Signal</keyword>
<dbReference type="AlphaFoldDB" id="A0AAE0XVC0"/>
<keyword evidence="3" id="KW-1185">Reference proteome</keyword>
<name>A0AAE0XVC0_9GAST</name>
<sequence>MGALCQTKKFLVLKIIIVTPPQASGCEELLLTKRLESHEEFDAMHVVREKRPSYSFTDLAYTEHPTENDHRTVSPIWPTLSILQKTTPSYSFTDLAYTEHPTENDHRTVSPIWPTLSILQKTTIVQFHRSGLH</sequence>
<proteinExistence type="predicted"/>
<reference evidence="2" key="1">
    <citation type="journal article" date="2023" name="G3 (Bethesda)">
        <title>A reference genome for the long-term kleptoplast-retaining sea slug Elysia crispata morphotype clarki.</title>
        <authorList>
            <person name="Eastman K.E."/>
            <person name="Pendleton A.L."/>
            <person name="Shaikh M.A."/>
            <person name="Suttiyut T."/>
            <person name="Ogas R."/>
            <person name="Tomko P."/>
            <person name="Gavelis G."/>
            <person name="Widhalm J.R."/>
            <person name="Wisecaver J.H."/>
        </authorList>
    </citation>
    <scope>NUCLEOTIDE SEQUENCE</scope>
    <source>
        <strain evidence="2">ECLA1</strain>
    </source>
</reference>
<accession>A0AAE0XVC0</accession>
<feature type="chain" id="PRO_5042115076" evidence="1">
    <location>
        <begin position="26"/>
        <end position="133"/>
    </location>
</feature>
<evidence type="ECO:0000256" key="1">
    <source>
        <dbReference type="SAM" id="SignalP"/>
    </source>
</evidence>
<gene>
    <name evidence="2" type="ORF">RRG08_026699</name>
</gene>
<dbReference type="Proteomes" id="UP001283361">
    <property type="component" value="Unassembled WGS sequence"/>
</dbReference>
<evidence type="ECO:0000313" key="3">
    <source>
        <dbReference type="Proteomes" id="UP001283361"/>
    </source>
</evidence>
<comment type="caution">
    <text evidence="2">The sequence shown here is derived from an EMBL/GenBank/DDBJ whole genome shotgun (WGS) entry which is preliminary data.</text>
</comment>
<organism evidence="2 3">
    <name type="scientific">Elysia crispata</name>
    <name type="common">lettuce slug</name>
    <dbReference type="NCBI Taxonomy" id="231223"/>
    <lineage>
        <taxon>Eukaryota</taxon>
        <taxon>Metazoa</taxon>
        <taxon>Spiralia</taxon>
        <taxon>Lophotrochozoa</taxon>
        <taxon>Mollusca</taxon>
        <taxon>Gastropoda</taxon>
        <taxon>Heterobranchia</taxon>
        <taxon>Euthyneura</taxon>
        <taxon>Panpulmonata</taxon>
        <taxon>Sacoglossa</taxon>
        <taxon>Placobranchoidea</taxon>
        <taxon>Plakobranchidae</taxon>
        <taxon>Elysia</taxon>
    </lineage>
</organism>
<feature type="signal peptide" evidence="1">
    <location>
        <begin position="1"/>
        <end position="25"/>
    </location>
</feature>
<dbReference type="EMBL" id="JAWDGP010007464">
    <property type="protein sequence ID" value="KAK3716907.1"/>
    <property type="molecule type" value="Genomic_DNA"/>
</dbReference>
<protein>
    <submittedName>
        <fullName evidence="2">Uncharacterized protein</fullName>
    </submittedName>
</protein>